<evidence type="ECO:0000313" key="3">
    <source>
        <dbReference type="Proteomes" id="UP000034736"/>
    </source>
</evidence>
<dbReference type="Proteomes" id="UP000034736">
    <property type="component" value="Unassembled WGS sequence"/>
</dbReference>
<reference evidence="2 3" key="1">
    <citation type="journal article" date="2015" name="Nature">
        <title>rRNA introns, odd ribosomes, and small enigmatic genomes across a large radiation of phyla.</title>
        <authorList>
            <person name="Brown C.T."/>
            <person name="Hug L.A."/>
            <person name="Thomas B.C."/>
            <person name="Sharon I."/>
            <person name="Castelle C.J."/>
            <person name="Singh A."/>
            <person name="Wilkins M.J."/>
            <person name="Williams K.H."/>
            <person name="Banfield J.F."/>
        </authorList>
    </citation>
    <scope>NUCLEOTIDE SEQUENCE [LARGE SCALE GENOMIC DNA]</scope>
</reference>
<protein>
    <submittedName>
        <fullName evidence="2">Uncharacterized protein</fullName>
    </submittedName>
</protein>
<accession>A0A0G1H5X0</accession>
<dbReference type="AlphaFoldDB" id="A0A0G1H5X0"/>
<dbReference type="EMBL" id="LCHU01000003">
    <property type="protein sequence ID" value="KKT41913.1"/>
    <property type="molecule type" value="Genomic_DNA"/>
</dbReference>
<keyword evidence="1" id="KW-0472">Membrane</keyword>
<evidence type="ECO:0000256" key="1">
    <source>
        <dbReference type="SAM" id="Phobius"/>
    </source>
</evidence>
<feature type="transmembrane region" description="Helical" evidence="1">
    <location>
        <begin position="61"/>
        <end position="81"/>
    </location>
</feature>
<dbReference type="STRING" id="1618647.UW30_C0003G0013"/>
<comment type="caution">
    <text evidence="2">The sequence shown here is derived from an EMBL/GenBank/DDBJ whole genome shotgun (WGS) entry which is preliminary data.</text>
</comment>
<proteinExistence type="predicted"/>
<organism evidence="2 3">
    <name type="scientific">Candidatus Giovannonibacteria bacterium GW2011_GWA2_44_13b</name>
    <dbReference type="NCBI Taxonomy" id="1618647"/>
    <lineage>
        <taxon>Bacteria</taxon>
        <taxon>Candidatus Giovannoniibacteriota</taxon>
    </lineage>
</organism>
<name>A0A0G1H5X0_9BACT</name>
<gene>
    <name evidence="2" type="ORF">UW30_C0003G0013</name>
</gene>
<sequence length="90" mass="10199">MKKYSFLYPWFVLFPFPAVADCNGCFERPLIYFGLFFGISLLLLIGGFFWRKRNLWLGKALIGIGAIGLAVCLLVIVWVVVNLSGLFNSF</sequence>
<keyword evidence="1" id="KW-0812">Transmembrane</keyword>
<keyword evidence="1" id="KW-1133">Transmembrane helix</keyword>
<evidence type="ECO:0000313" key="2">
    <source>
        <dbReference type="EMBL" id="KKT41913.1"/>
    </source>
</evidence>
<feature type="transmembrane region" description="Helical" evidence="1">
    <location>
        <begin position="30"/>
        <end position="49"/>
    </location>
</feature>